<name>A0ABZ1B7J3_9ACTN</name>
<accession>A0ABZ1B7J3</accession>
<organism evidence="2 3">
    <name type="scientific">Blastococcus brunescens</name>
    <dbReference type="NCBI Taxonomy" id="1564165"/>
    <lineage>
        <taxon>Bacteria</taxon>
        <taxon>Bacillati</taxon>
        <taxon>Actinomycetota</taxon>
        <taxon>Actinomycetes</taxon>
        <taxon>Geodermatophilales</taxon>
        <taxon>Geodermatophilaceae</taxon>
        <taxon>Blastococcus</taxon>
    </lineage>
</organism>
<dbReference type="PROSITE" id="PS50801">
    <property type="entry name" value="STAS"/>
    <property type="match status" value="1"/>
</dbReference>
<protein>
    <submittedName>
        <fullName evidence="2">STAS domain-containing protein</fullName>
    </submittedName>
</protein>
<dbReference type="SUPFAM" id="SSF52091">
    <property type="entry name" value="SpoIIaa-like"/>
    <property type="match status" value="1"/>
</dbReference>
<proteinExistence type="predicted"/>
<dbReference type="CDD" id="cd07043">
    <property type="entry name" value="STAS_anti-anti-sigma_factors"/>
    <property type="match status" value="1"/>
</dbReference>
<dbReference type="Gene3D" id="3.30.750.24">
    <property type="entry name" value="STAS domain"/>
    <property type="match status" value="1"/>
</dbReference>
<feature type="domain" description="STAS" evidence="1">
    <location>
        <begin position="1"/>
        <end position="91"/>
    </location>
</feature>
<evidence type="ECO:0000313" key="2">
    <source>
        <dbReference type="EMBL" id="WRL66792.1"/>
    </source>
</evidence>
<dbReference type="InterPro" id="IPR002645">
    <property type="entry name" value="STAS_dom"/>
</dbReference>
<keyword evidence="3" id="KW-1185">Reference proteome</keyword>
<dbReference type="Pfam" id="PF13466">
    <property type="entry name" value="STAS_2"/>
    <property type="match status" value="1"/>
</dbReference>
<reference evidence="2 3" key="1">
    <citation type="submission" date="2023-12" db="EMBL/GenBank/DDBJ databases">
        <title>Blastococcus brunescens sp. nov., an actonobacterium isolated from sandstone collected in sahara desert.</title>
        <authorList>
            <person name="Gtari M."/>
            <person name="Ghodhbane F."/>
        </authorList>
    </citation>
    <scope>NUCLEOTIDE SEQUENCE [LARGE SCALE GENOMIC DNA]</scope>
    <source>
        <strain evidence="2 3">BMG 8361</strain>
    </source>
</reference>
<dbReference type="RefSeq" id="WP_324278104.1">
    <property type="nucleotide sequence ID" value="NZ_CP141261.1"/>
</dbReference>
<dbReference type="InterPro" id="IPR036513">
    <property type="entry name" value="STAS_dom_sf"/>
</dbReference>
<dbReference type="Proteomes" id="UP001324287">
    <property type="component" value="Chromosome"/>
</dbReference>
<evidence type="ECO:0000313" key="3">
    <source>
        <dbReference type="Proteomes" id="UP001324287"/>
    </source>
</evidence>
<dbReference type="EMBL" id="CP141261">
    <property type="protein sequence ID" value="WRL66792.1"/>
    <property type="molecule type" value="Genomic_DNA"/>
</dbReference>
<evidence type="ECO:0000259" key="1">
    <source>
        <dbReference type="PROSITE" id="PS50801"/>
    </source>
</evidence>
<sequence>MLTGSIDTFAADRLGRVLVSSPVQGPDAVLDVAQVDFVDVAGARAIARWAQELRARSTVLVVQGASPLLRRMWRVLALDRLAPVRFTEAAA</sequence>
<gene>
    <name evidence="2" type="ORF">U6N30_16290</name>
</gene>
<dbReference type="InterPro" id="IPR058548">
    <property type="entry name" value="MlaB-like_STAS"/>
</dbReference>